<dbReference type="KEGG" id="cph:Cpha266_0381"/>
<dbReference type="SMART" id="SM00935">
    <property type="entry name" value="OmpH"/>
    <property type="match status" value="1"/>
</dbReference>
<dbReference type="HOGENOM" id="CLU_053320_0_1_10"/>
<dbReference type="GO" id="GO:0005829">
    <property type="term" value="C:cytosol"/>
    <property type="evidence" value="ECO:0007669"/>
    <property type="project" value="TreeGrafter"/>
</dbReference>
<dbReference type="InterPro" id="IPR024930">
    <property type="entry name" value="Skp_dom_sf"/>
</dbReference>
<dbReference type="SUPFAM" id="SSF111384">
    <property type="entry name" value="OmpH-like"/>
    <property type="match status" value="1"/>
</dbReference>
<dbReference type="GO" id="GO:0050821">
    <property type="term" value="P:protein stabilization"/>
    <property type="evidence" value="ECO:0007669"/>
    <property type="project" value="TreeGrafter"/>
</dbReference>
<feature type="chain" id="PRO_5002632529" evidence="3">
    <location>
        <begin position="41"/>
        <end position="187"/>
    </location>
</feature>
<dbReference type="EMBL" id="CP000492">
    <property type="protein sequence ID" value="ABL64440.1"/>
    <property type="molecule type" value="Genomic_DNA"/>
</dbReference>
<dbReference type="Gene3D" id="3.30.910.20">
    <property type="entry name" value="Skp domain"/>
    <property type="match status" value="1"/>
</dbReference>
<evidence type="ECO:0000256" key="3">
    <source>
        <dbReference type="SAM" id="SignalP"/>
    </source>
</evidence>
<dbReference type="AlphaFoldDB" id="A1BDG3"/>
<protein>
    <submittedName>
        <fullName evidence="4">Outer membrane chaperone Skp (OmpH)</fullName>
    </submittedName>
</protein>
<proteinExistence type="inferred from homology"/>
<evidence type="ECO:0000313" key="4">
    <source>
        <dbReference type="EMBL" id="ABL64440.1"/>
    </source>
</evidence>
<accession>A1BDG3</accession>
<sequence length="187" mass="20888" precursor="true">MTTLIMKPMYNRKGFMSVVRKIVMASLLGLMLGAPATVHAETVGVVDFGKILLQMPERKQAETTLQAMATPFQNELERMSQDLQKGLVAYEQQKASMAKPAREVKEKELNTKAQAIQKYKLEKFGQEGLVAKKEQELLIPIRQKIVASVQTIAQKEGFTLVLDKGAMIYGTPASDLTFKVMNQLNLK</sequence>
<dbReference type="eggNOG" id="COG2825">
    <property type="taxonomic scope" value="Bacteria"/>
</dbReference>
<dbReference type="Pfam" id="PF03938">
    <property type="entry name" value="OmpH"/>
    <property type="match status" value="1"/>
</dbReference>
<evidence type="ECO:0000256" key="1">
    <source>
        <dbReference type="ARBA" id="ARBA00009091"/>
    </source>
</evidence>
<evidence type="ECO:0000256" key="2">
    <source>
        <dbReference type="ARBA" id="ARBA00022729"/>
    </source>
</evidence>
<dbReference type="InterPro" id="IPR005632">
    <property type="entry name" value="Chaperone_Skp"/>
</dbReference>
<reference evidence="4 5" key="1">
    <citation type="submission" date="2006-12" db="EMBL/GenBank/DDBJ databases">
        <title>Complete sequence of Chlorobium phaeobacteroides DSM 266.</title>
        <authorList>
            <consortium name="US DOE Joint Genome Institute"/>
            <person name="Copeland A."/>
            <person name="Lucas S."/>
            <person name="Lapidus A."/>
            <person name="Barry K."/>
            <person name="Detter J.C."/>
            <person name="Glavina del Rio T."/>
            <person name="Hammon N."/>
            <person name="Israni S."/>
            <person name="Pitluck S."/>
            <person name="Goltsman E."/>
            <person name="Schmutz J."/>
            <person name="Larimer F."/>
            <person name="Land M."/>
            <person name="Hauser L."/>
            <person name="Mikhailova N."/>
            <person name="Li T."/>
            <person name="Overmann J."/>
            <person name="Bryant D.A."/>
            <person name="Richardson P."/>
        </authorList>
    </citation>
    <scope>NUCLEOTIDE SEQUENCE [LARGE SCALE GENOMIC DNA]</scope>
    <source>
        <strain evidence="4 5">DSM 266</strain>
    </source>
</reference>
<dbReference type="PANTHER" id="PTHR35089">
    <property type="entry name" value="CHAPERONE PROTEIN SKP"/>
    <property type="match status" value="1"/>
</dbReference>
<dbReference type="GO" id="GO:0051082">
    <property type="term" value="F:unfolded protein binding"/>
    <property type="evidence" value="ECO:0007669"/>
    <property type="project" value="InterPro"/>
</dbReference>
<comment type="similarity">
    <text evidence="1">Belongs to the Skp family.</text>
</comment>
<organism evidence="4 5">
    <name type="scientific">Chlorobium phaeobacteroides (strain DSM 266 / SMG 266 / 2430)</name>
    <dbReference type="NCBI Taxonomy" id="290317"/>
    <lineage>
        <taxon>Bacteria</taxon>
        <taxon>Pseudomonadati</taxon>
        <taxon>Chlorobiota</taxon>
        <taxon>Chlorobiia</taxon>
        <taxon>Chlorobiales</taxon>
        <taxon>Chlorobiaceae</taxon>
        <taxon>Chlorobium/Pelodictyon group</taxon>
        <taxon>Chlorobium</taxon>
    </lineage>
</organism>
<gene>
    <name evidence="4" type="ordered locus">Cpha266_0381</name>
</gene>
<dbReference type="STRING" id="290317.Cpha266_0381"/>
<dbReference type="PANTHER" id="PTHR35089:SF1">
    <property type="entry name" value="CHAPERONE PROTEIN SKP"/>
    <property type="match status" value="1"/>
</dbReference>
<keyword evidence="2 3" id="KW-0732">Signal</keyword>
<evidence type="ECO:0000313" key="5">
    <source>
        <dbReference type="Proteomes" id="UP000008701"/>
    </source>
</evidence>
<dbReference type="RefSeq" id="WP_011744273.1">
    <property type="nucleotide sequence ID" value="NC_008639.1"/>
</dbReference>
<dbReference type="Proteomes" id="UP000008701">
    <property type="component" value="Chromosome"/>
</dbReference>
<name>A1BDG3_CHLPD</name>
<feature type="signal peptide" evidence="3">
    <location>
        <begin position="1"/>
        <end position="40"/>
    </location>
</feature>
<keyword evidence="5" id="KW-1185">Reference proteome</keyword>